<feature type="region of interest" description="Disordered" evidence="2">
    <location>
        <begin position="1"/>
        <end position="58"/>
    </location>
</feature>
<dbReference type="FunFam" id="3.40.50.2000:FF:000100">
    <property type="entry name" value="Glycosyltransferase family 1 protein"/>
    <property type="match status" value="1"/>
</dbReference>
<accession>A0A8K0X3L3</accession>
<dbReference type="InterPro" id="IPR002213">
    <property type="entry name" value="UDP_glucos_trans"/>
</dbReference>
<dbReference type="GO" id="GO:0016906">
    <property type="term" value="F:sterol 3-beta-glucosyltransferase activity"/>
    <property type="evidence" value="ECO:0007669"/>
    <property type="project" value="UniProtKB-ARBA"/>
</dbReference>
<dbReference type="PANTHER" id="PTHR48050:SF27">
    <property type="entry name" value="GLUCOSYLTRANSFERASE, PUTATIVE (AFU_ORTHOLOGUE AFUA_7G04880)-RELATED"/>
    <property type="match status" value="1"/>
</dbReference>
<evidence type="ECO:0000256" key="1">
    <source>
        <dbReference type="ARBA" id="ARBA00022679"/>
    </source>
</evidence>
<dbReference type="FunFam" id="3.40.50.2000:FF:000009">
    <property type="entry name" value="Sterol 3-beta-glucosyltransferase UGT80A2"/>
    <property type="match status" value="1"/>
</dbReference>
<proteinExistence type="predicted"/>
<dbReference type="SUPFAM" id="SSF53756">
    <property type="entry name" value="UDP-Glycosyltransferase/glycogen phosphorylase"/>
    <property type="match status" value="1"/>
</dbReference>
<dbReference type="OrthoDB" id="5835829at2759"/>
<evidence type="ECO:0000259" key="4">
    <source>
        <dbReference type="Pfam" id="PF06722"/>
    </source>
</evidence>
<evidence type="ECO:0000256" key="2">
    <source>
        <dbReference type="SAM" id="MobiDB-lite"/>
    </source>
</evidence>
<evidence type="ECO:0000259" key="3">
    <source>
        <dbReference type="Pfam" id="PF03033"/>
    </source>
</evidence>
<feature type="compositionally biased region" description="Polar residues" evidence="2">
    <location>
        <begin position="17"/>
        <end position="34"/>
    </location>
</feature>
<dbReference type="Pfam" id="PF06722">
    <property type="entry name" value="EryCIII-like_C"/>
    <property type="match status" value="1"/>
</dbReference>
<name>A0A8K0X3L3_9PEZI</name>
<dbReference type="AlphaFoldDB" id="A0A8K0X3L3"/>
<keyword evidence="6" id="KW-1185">Reference proteome</keyword>
<dbReference type="GO" id="GO:0005975">
    <property type="term" value="P:carbohydrate metabolic process"/>
    <property type="evidence" value="ECO:0007669"/>
    <property type="project" value="InterPro"/>
</dbReference>
<gene>
    <name evidence="5" type="ORF">B0T11DRAFT_306067</name>
</gene>
<feature type="domain" description="Glycosyltransferase family 28 N-terminal" evidence="3">
    <location>
        <begin position="117"/>
        <end position="262"/>
    </location>
</feature>
<reference evidence="5" key="1">
    <citation type="journal article" date="2021" name="Nat. Commun.">
        <title>Genetic determinants of endophytism in the Arabidopsis root mycobiome.</title>
        <authorList>
            <person name="Mesny F."/>
            <person name="Miyauchi S."/>
            <person name="Thiergart T."/>
            <person name="Pickel B."/>
            <person name="Atanasova L."/>
            <person name="Karlsson M."/>
            <person name="Huettel B."/>
            <person name="Barry K.W."/>
            <person name="Haridas S."/>
            <person name="Chen C."/>
            <person name="Bauer D."/>
            <person name="Andreopoulos W."/>
            <person name="Pangilinan J."/>
            <person name="LaButti K."/>
            <person name="Riley R."/>
            <person name="Lipzen A."/>
            <person name="Clum A."/>
            <person name="Drula E."/>
            <person name="Henrissat B."/>
            <person name="Kohler A."/>
            <person name="Grigoriev I.V."/>
            <person name="Martin F.M."/>
            <person name="Hacquard S."/>
        </authorList>
    </citation>
    <scope>NUCLEOTIDE SEQUENCE</scope>
    <source>
        <strain evidence="5">MPI-CAGE-AT-0016</strain>
    </source>
</reference>
<dbReference type="Pfam" id="PF03033">
    <property type="entry name" value="Glyco_transf_28"/>
    <property type="match status" value="1"/>
</dbReference>
<evidence type="ECO:0000313" key="6">
    <source>
        <dbReference type="Proteomes" id="UP000813385"/>
    </source>
</evidence>
<feature type="domain" description="Erythromycin biosynthesis protein CIII-like C-terminal" evidence="4">
    <location>
        <begin position="421"/>
        <end position="522"/>
    </location>
</feature>
<dbReference type="PANTHER" id="PTHR48050">
    <property type="entry name" value="STEROL 3-BETA-GLUCOSYLTRANSFERASE"/>
    <property type="match status" value="1"/>
</dbReference>
<organism evidence="5 6">
    <name type="scientific">Plectosphaerella cucumerina</name>
    <dbReference type="NCBI Taxonomy" id="40658"/>
    <lineage>
        <taxon>Eukaryota</taxon>
        <taxon>Fungi</taxon>
        <taxon>Dikarya</taxon>
        <taxon>Ascomycota</taxon>
        <taxon>Pezizomycotina</taxon>
        <taxon>Sordariomycetes</taxon>
        <taxon>Hypocreomycetidae</taxon>
        <taxon>Glomerellales</taxon>
        <taxon>Plectosphaerellaceae</taxon>
        <taxon>Plectosphaerella</taxon>
    </lineage>
</organism>
<keyword evidence="1" id="KW-0808">Transferase</keyword>
<dbReference type="Proteomes" id="UP000813385">
    <property type="component" value="Unassembled WGS sequence"/>
</dbReference>
<sequence length="838" mass="90683">MSPIKRKPTPAELSGEGPSTSPAYQPQGATQDASWGQEAEQQGDARKHDDNKLLGGSLVVGDDGRVDIDCDSRLVRTISYMYRNPSGSTTNVTNETPPPSYEGPTDGPLLHAPRLNVLIQVVGSRGDVQPFIALGNELQRLGFRVRLATHDTFRAFVTEAGLEFYPVGGDPVALMAYMVRNPGLIPSFQSLRAGDIQQKRDMIEEMLEGFWYSCYRPDTVTGDPFVADAIIANPPAFAHVHCAQALGIPVHIMFTMPWTSTVEFPHPLANLSNSSDRSMANAASYAIVEYLTWQGLGDVINRWRRSLDLQPVAMFNGPLLAERLNIPFTYCWSPALVAKPLDWGSHIDVCGFFFRNAPSYSPPDDLTRFLLAGSPPVYIGFGSIVLDNPEAVINTILEAVRLAGVRAIVSKGWSNLAGAAGDDVYWIGECPHEWLFAHVAAVVHHGGAGTTACGLKNGVPTLIVPFFGDQPFWGKMVANAGAGPEPIPFKQLTSKKLAEGIRYCMTDEARAAAQAIAHQMKTEDGVKAAAQSWLRQLPRQNLTCELIPSQPAAWIYKKGKVPIRMSKLAAEELVSRRAIEAKNLEYYRSKAMNLDVTRWDPLTGTTSAIVATTVDMTDTLFGVFTKPVEEYKQEQRWRDREARRETSTAVSFDSGARQQRSMTATVAGASAKSFGMLVPKAAMAMVDVPLAFTEGLRVVPGRLGTRVRDHGTVTDAKSGAVVAGKTLAWGLADGLSDIVMEPIRGGIKGGPVGAVAGAGRGMVSAVTKVGSGMVGLIAYPGSGIAKSIRAAVRSETGKMIARARMLEGQWLRERGRLPQGVTGDGLVERFYELKNGRE</sequence>
<dbReference type="Gene3D" id="3.40.50.2000">
    <property type="entry name" value="Glycogen Phosphorylase B"/>
    <property type="match status" value="2"/>
</dbReference>
<dbReference type="InterPro" id="IPR050426">
    <property type="entry name" value="Glycosyltransferase_28"/>
</dbReference>
<dbReference type="InterPro" id="IPR004276">
    <property type="entry name" value="GlycoTrans_28_N"/>
</dbReference>
<dbReference type="InterPro" id="IPR010610">
    <property type="entry name" value="EryCIII-like_C"/>
</dbReference>
<dbReference type="CDD" id="cd03784">
    <property type="entry name" value="GT1_Gtf-like"/>
    <property type="match status" value="1"/>
</dbReference>
<feature type="compositionally biased region" description="Basic and acidic residues" evidence="2">
    <location>
        <begin position="43"/>
        <end position="52"/>
    </location>
</feature>
<dbReference type="EMBL" id="JAGPXD010000003">
    <property type="protein sequence ID" value="KAH7362831.1"/>
    <property type="molecule type" value="Genomic_DNA"/>
</dbReference>
<protein>
    <submittedName>
        <fullName evidence="5">Uncharacterized protein</fullName>
    </submittedName>
</protein>
<comment type="caution">
    <text evidence="5">The sequence shown here is derived from an EMBL/GenBank/DDBJ whole genome shotgun (WGS) entry which is preliminary data.</text>
</comment>
<feature type="region of interest" description="Disordered" evidence="2">
    <location>
        <begin position="84"/>
        <end position="103"/>
    </location>
</feature>
<evidence type="ECO:0000313" key="5">
    <source>
        <dbReference type="EMBL" id="KAH7362831.1"/>
    </source>
</evidence>
<feature type="compositionally biased region" description="Polar residues" evidence="2">
    <location>
        <begin position="85"/>
        <end position="95"/>
    </location>
</feature>